<dbReference type="EMBL" id="GIBP01001362">
    <property type="protein sequence ID" value="NDV30331.1"/>
    <property type="molecule type" value="Transcribed_RNA"/>
</dbReference>
<protein>
    <submittedName>
        <fullName evidence="2">Uncharacterized protein</fullName>
    </submittedName>
</protein>
<accession>A0A6B2L089</accession>
<feature type="compositionally biased region" description="Low complexity" evidence="1">
    <location>
        <begin position="506"/>
        <end position="525"/>
    </location>
</feature>
<feature type="compositionally biased region" description="Pro residues" evidence="1">
    <location>
        <begin position="535"/>
        <end position="544"/>
    </location>
</feature>
<evidence type="ECO:0000313" key="2">
    <source>
        <dbReference type="EMBL" id="NDV30331.1"/>
    </source>
</evidence>
<reference evidence="2" key="1">
    <citation type="journal article" date="2020" name="J. Eukaryot. Microbiol.">
        <title>De novo Sequencing, Assembly and Annotation of the Transcriptome for the Free-Living Testate Amoeba Arcella intermedia.</title>
        <authorList>
            <person name="Ribeiro G.M."/>
            <person name="Porfirio-Sousa A.L."/>
            <person name="Maurer-Alcala X.X."/>
            <person name="Katz L.A."/>
            <person name="Lahr D.J.G."/>
        </authorList>
    </citation>
    <scope>NUCLEOTIDE SEQUENCE</scope>
</reference>
<proteinExistence type="predicted"/>
<sequence>MCINKNLWIKNIENGRLTKAGRLSLVSMDKMMTEINQRISIMPTRWRKTVPIVILSRRGGDEKSSKFVDVSYLQGLPDNQRAVFQVASNFNAIESADENISPGNSATFTQDYVNDKTQGPIASISAGAAAICRVHAPFYDPRKPHSKWTQNSKRQLNFLKNLEEYFTIKNGYVVLNDNSKDLPDEKAPGKPWDTLLKSFLVAYHRSVQVTSTTRENGYYNKIVNENQLIDQVFSAALNINQGTSGEDNKKTKNIESKCKFLLKCAYESAYVSAIYHERKKLYLTLVGAGVFGNNLDWIYESILQAHLKWARHPNCTLKTVYIVQYSDLQHSDSFLQQLRNTIPYTFIQYNDGVPDVVDQRNAIDGESIELEVLPKSAREGRTEYRKIFTLKQETNSPNHHTSKTLISSETMKQGKQTKLHAHSKPKEKEVLVKFQHPTNEQTLQQEESHPQSQPELSQPEESQPQESQFEESQRHESLSQFEESQPQQSQPKQPQLNESQPPESLSQFEEPQPQDSQSQPDESQPLVEISSEPHTPTPLPPETPTPQQNVHVEQPTLQPPTQHTTQPQETQTLTLTEGQPWST</sequence>
<evidence type="ECO:0000256" key="1">
    <source>
        <dbReference type="SAM" id="MobiDB-lite"/>
    </source>
</evidence>
<dbReference type="PANTHER" id="PTHR35609:SF1">
    <property type="entry name" value="MACRO DOMAIN-CONTAINING PROTEIN"/>
    <property type="match status" value="1"/>
</dbReference>
<feature type="region of interest" description="Disordered" evidence="1">
    <location>
        <begin position="441"/>
        <end position="583"/>
    </location>
</feature>
<feature type="compositionally biased region" description="Polar residues" evidence="1">
    <location>
        <begin position="496"/>
        <end position="505"/>
    </location>
</feature>
<name>A0A6B2L089_9EUKA</name>
<feature type="compositionally biased region" description="Low complexity" evidence="1">
    <location>
        <begin position="478"/>
        <end position="495"/>
    </location>
</feature>
<dbReference type="InterPro" id="IPR043472">
    <property type="entry name" value="Macro_dom-like"/>
</dbReference>
<dbReference type="PANTHER" id="PTHR35609">
    <property type="entry name" value="MACRO DOMAIN-CONTAINING PROTEIN"/>
    <property type="match status" value="1"/>
</dbReference>
<dbReference type="SUPFAM" id="SSF52949">
    <property type="entry name" value="Macro domain-like"/>
    <property type="match status" value="1"/>
</dbReference>
<dbReference type="AlphaFoldDB" id="A0A6B2L089"/>
<organism evidence="2">
    <name type="scientific">Arcella intermedia</name>
    <dbReference type="NCBI Taxonomy" id="1963864"/>
    <lineage>
        <taxon>Eukaryota</taxon>
        <taxon>Amoebozoa</taxon>
        <taxon>Tubulinea</taxon>
        <taxon>Elardia</taxon>
        <taxon>Arcellinida</taxon>
        <taxon>Sphaerothecina</taxon>
        <taxon>Arcellidae</taxon>
        <taxon>Arcella</taxon>
    </lineage>
</organism>
<feature type="compositionally biased region" description="Low complexity" evidence="1">
    <location>
        <begin position="553"/>
        <end position="583"/>
    </location>
</feature>
<feature type="compositionally biased region" description="Low complexity" evidence="1">
    <location>
        <begin position="450"/>
        <end position="467"/>
    </location>
</feature>